<protein>
    <submittedName>
        <fullName evidence="4">2-nitropropane dioxygenase</fullName>
    </submittedName>
</protein>
<organism evidence="4">
    <name type="scientific">Phaffia rhodozyma</name>
    <name type="common">Yeast</name>
    <name type="synonym">Xanthophyllomyces dendrorhous</name>
    <dbReference type="NCBI Taxonomy" id="264483"/>
    <lineage>
        <taxon>Eukaryota</taxon>
        <taxon>Fungi</taxon>
        <taxon>Dikarya</taxon>
        <taxon>Basidiomycota</taxon>
        <taxon>Agaricomycotina</taxon>
        <taxon>Tremellomycetes</taxon>
        <taxon>Cystofilobasidiales</taxon>
        <taxon>Mrakiaceae</taxon>
        <taxon>Phaffia</taxon>
    </lineage>
</organism>
<dbReference type="InterPro" id="IPR004136">
    <property type="entry name" value="NMO"/>
</dbReference>
<evidence type="ECO:0000313" key="4">
    <source>
        <dbReference type="EMBL" id="CED82560.1"/>
    </source>
</evidence>
<dbReference type="CDD" id="cd04730">
    <property type="entry name" value="NPD_like"/>
    <property type="match status" value="1"/>
</dbReference>
<sequence>MPISTPLTKALGIRIPVVQGGMQWVGVPALASAVSNAGGLGMLTALTQPSPDALRKAIKETQGLTSKPFGVNITLLPSINPPDYEGYARAAVEEGVKVFETAGNNPGPLIKFLKSKQCYIIHKCTTIRHAKSAQKLGVDCLSIDGFECAGHPGEQDIGGLVLLARAAQDLSIPYIASGGFADARGFVSALALGAAGINMGTRFMCTVESPIHQNIKEKIVASDETDTVHIFRTLGNTARVFKNAVSKEVVRLERRPQGAKFEELRDLVSGARGRTVYETGDSDAGIWSAGISVGLIKDIPTCQALLNRLEKEGEEIIKGRLGGLCVGDDTDQVKAKL</sequence>
<dbReference type="Gene3D" id="3.20.20.70">
    <property type="entry name" value="Aldolase class I"/>
    <property type="match status" value="1"/>
</dbReference>
<keyword evidence="4" id="KW-0223">Dioxygenase</keyword>
<evidence type="ECO:0000256" key="3">
    <source>
        <dbReference type="ARBA" id="ARBA00023002"/>
    </source>
</evidence>
<proteinExistence type="predicted"/>
<evidence type="ECO:0000256" key="1">
    <source>
        <dbReference type="ARBA" id="ARBA00022630"/>
    </source>
</evidence>
<keyword evidence="1" id="KW-0285">Flavoprotein</keyword>
<reference evidence="4" key="1">
    <citation type="submission" date="2014-08" db="EMBL/GenBank/DDBJ databases">
        <authorList>
            <person name="Sharma Rahul"/>
            <person name="Thines Marco"/>
        </authorList>
    </citation>
    <scope>NUCLEOTIDE SEQUENCE</scope>
</reference>
<dbReference type="Pfam" id="PF03060">
    <property type="entry name" value="NMO"/>
    <property type="match status" value="1"/>
</dbReference>
<keyword evidence="2" id="KW-0288">FMN</keyword>
<dbReference type="InterPro" id="IPR013785">
    <property type="entry name" value="Aldolase_TIM"/>
</dbReference>
<keyword evidence="3" id="KW-0560">Oxidoreductase</keyword>
<dbReference type="PANTHER" id="PTHR32332:SF20">
    <property type="entry name" value="2-NITROPROPANE DIOXYGENASE-LIKE PROTEIN"/>
    <property type="match status" value="1"/>
</dbReference>
<dbReference type="PANTHER" id="PTHR32332">
    <property type="entry name" value="2-NITROPROPANE DIOXYGENASE"/>
    <property type="match status" value="1"/>
</dbReference>
<accession>A0A0F7SQ02</accession>
<dbReference type="AlphaFoldDB" id="A0A0F7SQ02"/>
<evidence type="ECO:0000256" key="2">
    <source>
        <dbReference type="ARBA" id="ARBA00022643"/>
    </source>
</evidence>
<name>A0A0F7SQ02_PHARH</name>
<dbReference type="GO" id="GO:0051213">
    <property type="term" value="F:dioxygenase activity"/>
    <property type="evidence" value="ECO:0007669"/>
    <property type="project" value="UniProtKB-KW"/>
</dbReference>
<dbReference type="EMBL" id="LN483124">
    <property type="protein sequence ID" value="CED82560.1"/>
    <property type="molecule type" value="Genomic_DNA"/>
</dbReference>
<dbReference type="GO" id="GO:0018580">
    <property type="term" value="F:nitronate monooxygenase activity"/>
    <property type="evidence" value="ECO:0007669"/>
    <property type="project" value="InterPro"/>
</dbReference>
<dbReference type="SUPFAM" id="SSF51412">
    <property type="entry name" value="Inosine monophosphate dehydrogenase (IMPDH)"/>
    <property type="match status" value="1"/>
</dbReference>